<gene>
    <name evidence="1" type="ORF">CPB83DRAFT_899764</name>
</gene>
<keyword evidence="2" id="KW-1185">Reference proteome</keyword>
<organism evidence="1 2">
    <name type="scientific">Crepidotus variabilis</name>
    <dbReference type="NCBI Taxonomy" id="179855"/>
    <lineage>
        <taxon>Eukaryota</taxon>
        <taxon>Fungi</taxon>
        <taxon>Dikarya</taxon>
        <taxon>Basidiomycota</taxon>
        <taxon>Agaricomycotina</taxon>
        <taxon>Agaricomycetes</taxon>
        <taxon>Agaricomycetidae</taxon>
        <taxon>Agaricales</taxon>
        <taxon>Agaricineae</taxon>
        <taxon>Crepidotaceae</taxon>
        <taxon>Crepidotus</taxon>
    </lineage>
</organism>
<proteinExistence type="predicted"/>
<dbReference type="Proteomes" id="UP000807306">
    <property type="component" value="Unassembled WGS sequence"/>
</dbReference>
<protein>
    <submittedName>
        <fullName evidence="1">Uncharacterized protein</fullName>
    </submittedName>
</protein>
<evidence type="ECO:0000313" key="1">
    <source>
        <dbReference type="EMBL" id="KAF9522287.1"/>
    </source>
</evidence>
<dbReference type="EMBL" id="MU157952">
    <property type="protein sequence ID" value="KAF9522287.1"/>
    <property type="molecule type" value="Genomic_DNA"/>
</dbReference>
<accession>A0A9P6JIH1</accession>
<sequence>MPKSLPDNAASAERKRHAKRVYYEANLEQERCKARERATKRLATETSEERNIRLERHRQAQARYRETNRLVLKSKSWQSRKDMRYLRNKKNEESEYQAIMALAGEASSQQT</sequence>
<reference evidence="1" key="1">
    <citation type="submission" date="2020-11" db="EMBL/GenBank/DDBJ databases">
        <authorList>
            <consortium name="DOE Joint Genome Institute"/>
            <person name="Ahrendt S."/>
            <person name="Riley R."/>
            <person name="Andreopoulos W."/>
            <person name="Labutti K."/>
            <person name="Pangilinan J."/>
            <person name="Ruiz-Duenas F.J."/>
            <person name="Barrasa J.M."/>
            <person name="Sanchez-Garcia M."/>
            <person name="Camarero S."/>
            <person name="Miyauchi S."/>
            <person name="Serrano A."/>
            <person name="Linde D."/>
            <person name="Babiker R."/>
            <person name="Drula E."/>
            <person name="Ayuso-Fernandez I."/>
            <person name="Pacheco R."/>
            <person name="Padilla G."/>
            <person name="Ferreira P."/>
            <person name="Barriuso J."/>
            <person name="Kellner H."/>
            <person name="Castanera R."/>
            <person name="Alfaro M."/>
            <person name="Ramirez L."/>
            <person name="Pisabarro A.G."/>
            <person name="Kuo A."/>
            <person name="Tritt A."/>
            <person name="Lipzen A."/>
            <person name="He G."/>
            <person name="Yan M."/>
            <person name="Ng V."/>
            <person name="Cullen D."/>
            <person name="Martin F."/>
            <person name="Rosso M.-N."/>
            <person name="Henrissat B."/>
            <person name="Hibbett D."/>
            <person name="Martinez A.T."/>
            <person name="Grigoriev I.V."/>
        </authorList>
    </citation>
    <scope>NUCLEOTIDE SEQUENCE</scope>
    <source>
        <strain evidence="1">CBS 506.95</strain>
    </source>
</reference>
<comment type="caution">
    <text evidence="1">The sequence shown here is derived from an EMBL/GenBank/DDBJ whole genome shotgun (WGS) entry which is preliminary data.</text>
</comment>
<evidence type="ECO:0000313" key="2">
    <source>
        <dbReference type="Proteomes" id="UP000807306"/>
    </source>
</evidence>
<dbReference type="OrthoDB" id="3062683at2759"/>
<name>A0A9P6JIH1_9AGAR</name>
<dbReference type="AlphaFoldDB" id="A0A9P6JIH1"/>